<comment type="caution">
    <text evidence="3">The sequence shown here is derived from an EMBL/GenBank/DDBJ whole genome shotgun (WGS) entry which is preliminary data.</text>
</comment>
<feature type="non-terminal residue" evidence="3">
    <location>
        <position position="1"/>
    </location>
</feature>
<evidence type="ECO:0000313" key="3">
    <source>
        <dbReference type="EMBL" id="PNX61761.1"/>
    </source>
</evidence>
<dbReference type="InterPro" id="IPR011050">
    <property type="entry name" value="Pectin_lyase_fold/virulence"/>
</dbReference>
<proteinExistence type="predicted"/>
<dbReference type="AlphaFoldDB" id="A0A2K3K663"/>
<name>A0A2K3K663_TRIPR</name>
<protein>
    <submittedName>
        <fullName evidence="3">Uncharacterized protein</fullName>
    </submittedName>
</protein>
<organism evidence="3 4">
    <name type="scientific">Trifolium pratense</name>
    <name type="common">Red clover</name>
    <dbReference type="NCBI Taxonomy" id="57577"/>
    <lineage>
        <taxon>Eukaryota</taxon>
        <taxon>Viridiplantae</taxon>
        <taxon>Streptophyta</taxon>
        <taxon>Embryophyta</taxon>
        <taxon>Tracheophyta</taxon>
        <taxon>Spermatophyta</taxon>
        <taxon>Magnoliopsida</taxon>
        <taxon>eudicotyledons</taxon>
        <taxon>Gunneridae</taxon>
        <taxon>Pentapetalae</taxon>
        <taxon>rosids</taxon>
        <taxon>fabids</taxon>
        <taxon>Fabales</taxon>
        <taxon>Fabaceae</taxon>
        <taxon>Papilionoideae</taxon>
        <taxon>50 kb inversion clade</taxon>
        <taxon>NPAAA clade</taxon>
        <taxon>Hologalegina</taxon>
        <taxon>IRL clade</taxon>
        <taxon>Trifolieae</taxon>
        <taxon>Trifolium</taxon>
    </lineage>
</organism>
<evidence type="ECO:0000256" key="2">
    <source>
        <dbReference type="ARBA" id="ARBA00022512"/>
    </source>
</evidence>
<comment type="subcellular location">
    <subcellularLocation>
        <location evidence="1">Secreted</location>
        <location evidence="1">Cell wall</location>
    </subcellularLocation>
</comment>
<dbReference type="SUPFAM" id="SSF51126">
    <property type="entry name" value="Pectin lyase-like"/>
    <property type="match status" value="1"/>
</dbReference>
<gene>
    <name evidence="3" type="ORF">L195_g060822</name>
</gene>
<reference evidence="3 4" key="1">
    <citation type="journal article" date="2014" name="Am. J. Bot.">
        <title>Genome assembly and annotation for red clover (Trifolium pratense; Fabaceae).</title>
        <authorList>
            <person name="Istvanek J."/>
            <person name="Jaros M."/>
            <person name="Krenek A."/>
            <person name="Repkova J."/>
        </authorList>
    </citation>
    <scope>NUCLEOTIDE SEQUENCE [LARGE SCALE GENOMIC DNA]</scope>
    <source>
        <strain evidence="4">cv. Tatra</strain>
        <tissue evidence="3">Young leaves</tissue>
    </source>
</reference>
<keyword evidence="2" id="KW-0964">Secreted</keyword>
<reference evidence="3 4" key="2">
    <citation type="journal article" date="2017" name="Front. Plant Sci.">
        <title>Gene Classification and Mining of Molecular Markers Useful in Red Clover (Trifolium pratense) Breeding.</title>
        <authorList>
            <person name="Istvanek J."/>
            <person name="Dluhosova J."/>
            <person name="Dluhos P."/>
            <person name="Patkova L."/>
            <person name="Nedelnik J."/>
            <person name="Repkova J."/>
        </authorList>
    </citation>
    <scope>NUCLEOTIDE SEQUENCE [LARGE SCALE GENOMIC DNA]</scope>
    <source>
        <strain evidence="4">cv. Tatra</strain>
        <tissue evidence="3">Young leaves</tissue>
    </source>
</reference>
<dbReference type="EMBL" id="ASHM01143555">
    <property type="protein sequence ID" value="PNX61761.1"/>
    <property type="molecule type" value="Genomic_DNA"/>
</dbReference>
<keyword evidence="2" id="KW-0134">Cell wall</keyword>
<dbReference type="Gene3D" id="2.160.20.10">
    <property type="entry name" value="Single-stranded right-handed beta-helix, Pectin lyase-like"/>
    <property type="match status" value="1"/>
</dbReference>
<evidence type="ECO:0000256" key="1">
    <source>
        <dbReference type="ARBA" id="ARBA00004191"/>
    </source>
</evidence>
<accession>A0A2K3K663</accession>
<dbReference type="InterPro" id="IPR012334">
    <property type="entry name" value="Pectin_lyas_fold"/>
</dbReference>
<sequence length="58" mass="6153">FDGQIVAPPKETWKSGESLISIENLKGLTIDGNGQGGADGDGSTWWQCNGCQRPGVYI</sequence>
<evidence type="ECO:0000313" key="4">
    <source>
        <dbReference type="Proteomes" id="UP000236291"/>
    </source>
</evidence>
<dbReference type="Proteomes" id="UP000236291">
    <property type="component" value="Unassembled WGS sequence"/>
</dbReference>